<evidence type="ECO:0008006" key="4">
    <source>
        <dbReference type="Google" id="ProtNLM"/>
    </source>
</evidence>
<proteinExistence type="predicted"/>
<dbReference type="Proteomes" id="UP001568358">
    <property type="component" value="Unassembled WGS sequence"/>
</dbReference>
<accession>A0ABV4JW73</accession>
<feature type="signal peptide" evidence="1">
    <location>
        <begin position="1"/>
        <end position="18"/>
    </location>
</feature>
<evidence type="ECO:0000313" key="3">
    <source>
        <dbReference type="Proteomes" id="UP001568358"/>
    </source>
</evidence>
<protein>
    <recommendedName>
        <fullName evidence="4">Lipoprotein</fullName>
    </recommendedName>
</protein>
<evidence type="ECO:0000313" key="2">
    <source>
        <dbReference type="EMBL" id="MEZ6854987.1"/>
    </source>
</evidence>
<keyword evidence="3" id="KW-1185">Reference proteome</keyword>
<evidence type="ECO:0000256" key="1">
    <source>
        <dbReference type="SAM" id="SignalP"/>
    </source>
</evidence>
<name>A0ABV4JW73_9BACT</name>
<dbReference type="RefSeq" id="WP_371151162.1">
    <property type="nucleotide sequence ID" value="NZ_JBFSOO010000019.1"/>
</dbReference>
<keyword evidence="1" id="KW-0732">Signal</keyword>
<feature type="chain" id="PRO_5047498412" description="Lipoprotein" evidence="1">
    <location>
        <begin position="19"/>
        <end position="136"/>
    </location>
</feature>
<reference evidence="2 3" key="1">
    <citation type="submission" date="2024-07" db="EMBL/GenBank/DDBJ databases">
        <title>Active virus-host system and metabolic interactions in a Lokiarchaeon culture.</title>
        <authorList>
            <person name="Ponce Toledo R.I."/>
            <person name="Rodrigues Oliveira T."/>
            <person name="Schleper C."/>
        </authorList>
    </citation>
    <scope>NUCLEOTIDE SEQUENCE [LARGE SCALE GENOMIC DNA]</scope>
    <source>
        <strain evidence="2 3">B35</strain>
    </source>
</reference>
<sequence length="136" mass="14966">MKRLVALGLIALFCLPLAGCDELAKNTKTVLKACDIAYKGVMDGSAIAFKQGFITKDTLARVAHIAAIYHSSWDAACVALEEYKTAEESGDSVNKEVKRIALNAAVSLAKSRLEELNTYWREAKNAYTELKEKHDE</sequence>
<gene>
    <name evidence="2" type="ORF">AB2Z07_16045</name>
</gene>
<organism evidence="2 3">
    <name type="scientific">Halodesulfovibrio aestuarii</name>
    <dbReference type="NCBI Taxonomy" id="126333"/>
    <lineage>
        <taxon>Bacteria</taxon>
        <taxon>Pseudomonadati</taxon>
        <taxon>Thermodesulfobacteriota</taxon>
        <taxon>Desulfovibrionia</taxon>
        <taxon>Desulfovibrionales</taxon>
        <taxon>Desulfovibrionaceae</taxon>
        <taxon>Halodesulfovibrio</taxon>
    </lineage>
</organism>
<dbReference type="EMBL" id="JBFSOO010000019">
    <property type="protein sequence ID" value="MEZ6854987.1"/>
    <property type="molecule type" value="Genomic_DNA"/>
</dbReference>
<comment type="caution">
    <text evidence="2">The sequence shown here is derived from an EMBL/GenBank/DDBJ whole genome shotgun (WGS) entry which is preliminary data.</text>
</comment>